<name>A0A5B7G0J8_PORTR</name>
<dbReference type="Proteomes" id="UP000324222">
    <property type="component" value="Unassembled WGS sequence"/>
</dbReference>
<dbReference type="AlphaFoldDB" id="A0A5B7G0J8"/>
<comment type="caution">
    <text evidence="1">The sequence shown here is derived from an EMBL/GenBank/DDBJ whole genome shotgun (WGS) entry which is preliminary data.</text>
</comment>
<evidence type="ECO:0000313" key="1">
    <source>
        <dbReference type="EMBL" id="MPC51009.1"/>
    </source>
</evidence>
<proteinExistence type="predicted"/>
<keyword evidence="2" id="KW-1185">Reference proteome</keyword>
<accession>A0A5B7G0J8</accession>
<evidence type="ECO:0000313" key="2">
    <source>
        <dbReference type="Proteomes" id="UP000324222"/>
    </source>
</evidence>
<dbReference type="EMBL" id="VSRR010009884">
    <property type="protein sequence ID" value="MPC51009.1"/>
    <property type="molecule type" value="Genomic_DNA"/>
</dbReference>
<protein>
    <submittedName>
        <fullName evidence="1">Uncharacterized protein</fullName>
    </submittedName>
</protein>
<gene>
    <name evidence="1" type="ORF">E2C01_044846</name>
</gene>
<sequence length="97" mass="10635">MKYCKTRCTTLVSKAGLLQLPCAQAGHGWPGAMLPNTDSSYTLPTFFNFEMREFKHEGGSLKWHVCPEQTPSGYSGGTCFRRQPLKLVPASSTSCSS</sequence>
<organism evidence="1 2">
    <name type="scientific">Portunus trituberculatus</name>
    <name type="common">Swimming crab</name>
    <name type="synonym">Neptunus trituberculatus</name>
    <dbReference type="NCBI Taxonomy" id="210409"/>
    <lineage>
        <taxon>Eukaryota</taxon>
        <taxon>Metazoa</taxon>
        <taxon>Ecdysozoa</taxon>
        <taxon>Arthropoda</taxon>
        <taxon>Crustacea</taxon>
        <taxon>Multicrustacea</taxon>
        <taxon>Malacostraca</taxon>
        <taxon>Eumalacostraca</taxon>
        <taxon>Eucarida</taxon>
        <taxon>Decapoda</taxon>
        <taxon>Pleocyemata</taxon>
        <taxon>Brachyura</taxon>
        <taxon>Eubrachyura</taxon>
        <taxon>Portunoidea</taxon>
        <taxon>Portunidae</taxon>
        <taxon>Portuninae</taxon>
        <taxon>Portunus</taxon>
    </lineage>
</organism>
<reference evidence="1 2" key="1">
    <citation type="submission" date="2019-05" db="EMBL/GenBank/DDBJ databases">
        <title>Another draft genome of Portunus trituberculatus and its Hox gene families provides insights of decapod evolution.</title>
        <authorList>
            <person name="Jeong J.-H."/>
            <person name="Song I."/>
            <person name="Kim S."/>
            <person name="Choi T."/>
            <person name="Kim D."/>
            <person name="Ryu S."/>
            <person name="Kim W."/>
        </authorList>
    </citation>
    <scope>NUCLEOTIDE SEQUENCE [LARGE SCALE GENOMIC DNA]</scope>
    <source>
        <tissue evidence="1">Muscle</tissue>
    </source>
</reference>